<accession>A0A1F7VA42</accession>
<feature type="domain" description="DUF3566" evidence="2">
    <location>
        <begin position="13"/>
        <end position="102"/>
    </location>
</feature>
<keyword evidence="1" id="KW-0472">Membrane</keyword>
<dbReference type="InterPro" id="IPR021949">
    <property type="entry name" value="DUF3566_TM"/>
</dbReference>
<reference evidence="3 4" key="1">
    <citation type="journal article" date="2016" name="Nat. Commun.">
        <title>Thousands of microbial genomes shed light on interconnected biogeochemical processes in an aquifer system.</title>
        <authorList>
            <person name="Anantharaman K."/>
            <person name="Brown C.T."/>
            <person name="Hug L.A."/>
            <person name="Sharon I."/>
            <person name="Castelle C.J."/>
            <person name="Probst A.J."/>
            <person name="Thomas B.C."/>
            <person name="Singh A."/>
            <person name="Wilkins M.J."/>
            <person name="Karaoz U."/>
            <person name="Brodie E.L."/>
            <person name="Williams K.H."/>
            <person name="Hubbard S.S."/>
            <person name="Banfield J.F."/>
        </authorList>
    </citation>
    <scope>NUCLEOTIDE SEQUENCE [LARGE SCALE GENOMIC DNA]</scope>
</reference>
<dbReference type="Proteomes" id="UP000178723">
    <property type="component" value="Unassembled WGS sequence"/>
</dbReference>
<dbReference type="Pfam" id="PF12089">
    <property type="entry name" value="DUF3566"/>
    <property type="match status" value="1"/>
</dbReference>
<proteinExistence type="predicted"/>
<gene>
    <name evidence="3" type="ORF">A3I40_01695</name>
</gene>
<sequence length="104" mass="11227">MAVKTYKIARISPLLAATLYALVVGSLGVLTSLLQIVKGTYYYLTSPGIQTPYPKFLGAVSLDGVVSVMFGAIVGWIIGLVVSLVYNWWVKFTGGIKIDLDDLN</sequence>
<dbReference type="AlphaFoldDB" id="A0A1F7VA42"/>
<feature type="transmembrane region" description="Helical" evidence="1">
    <location>
        <begin position="12"/>
        <end position="36"/>
    </location>
</feature>
<comment type="caution">
    <text evidence="3">The sequence shown here is derived from an EMBL/GenBank/DDBJ whole genome shotgun (WGS) entry which is preliminary data.</text>
</comment>
<dbReference type="EMBL" id="MGEP01000021">
    <property type="protein sequence ID" value="OGL87315.1"/>
    <property type="molecule type" value="Genomic_DNA"/>
</dbReference>
<evidence type="ECO:0000313" key="3">
    <source>
        <dbReference type="EMBL" id="OGL87315.1"/>
    </source>
</evidence>
<organism evidence="3 4">
    <name type="scientific">Candidatus Uhrbacteria bacterium RIFCSPLOWO2_02_FULL_48_12</name>
    <dbReference type="NCBI Taxonomy" id="1802407"/>
    <lineage>
        <taxon>Bacteria</taxon>
        <taxon>Candidatus Uhriibacteriota</taxon>
    </lineage>
</organism>
<evidence type="ECO:0000256" key="1">
    <source>
        <dbReference type="SAM" id="Phobius"/>
    </source>
</evidence>
<protein>
    <recommendedName>
        <fullName evidence="2">DUF3566 domain-containing protein</fullName>
    </recommendedName>
</protein>
<keyword evidence="1" id="KW-0812">Transmembrane</keyword>
<keyword evidence="1" id="KW-1133">Transmembrane helix</keyword>
<feature type="transmembrane region" description="Helical" evidence="1">
    <location>
        <begin position="56"/>
        <end position="89"/>
    </location>
</feature>
<evidence type="ECO:0000259" key="2">
    <source>
        <dbReference type="Pfam" id="PF12089"/>
    </source>
</evidence>
<name>A0A1F7VA42_9BACT</name>
<evidence type="ECO:0000313" key="4">
    <source>
        <dbReference type="Proteomes" id="UP000178723"/>
    </source>
</evidence>